<gene>
    <name evidence="3" type="ORF">FCH28_37580</name>
</gene>
<feature type="region of interest" description="Disordered" evidence="1">
    <location>
        <begin position="286"/>
        <end position="310"/>
    </location>
</feature>
<feature type="domain" description="DUF4097" evidence="2">
    <location>
        <begin position="143"/>
        <end position="295"/>
    </location>
</feature>
<accession>A0A4U0MKT2</accession>
<name>A0A4U0MKT2_9ACTN</name>
<evidence type="ECO:0000313" key="4">
    <source>
        <dbReference type="Proteomes" id="UP000308697"/>
    </source>
</evidence>
<dbReference type="InterPro" id="IPR025164">
    <property type="entry name" value="Toastrack_DUF4097"/>
</dbReference>
<comment type="caution">
    <text evidence="3">The sequence shown here is derived from an EMBL/GenBank/DDBJ whole genome shotgun (WGS) entry which is preliminary data.</text>
</comment>
<dbReference type="Pfam" id="PF13349">
    <property type="entry name" value="DUF4097"/>
    <property type="match status" value="1"/>
</dbReference>
<reference evidence="3 4" key="1">
    <citation type="submission" date="2019-04" db="EMBL/GenBank/DDBJ databases">
        <title>Streptomyces piniterrae sp. nov., a heliquinomycin-producing actinomycete isolated from rhizosphere soil of Pinus yunnanensis.</title>
        <authorList>
            <person name="Zhuang X."/>
            <person name="Zhao J."/>
        </authorList>
    </citation>
    <scope>NUCLEOTIDE SEQUENCE [LARGE SCALE GENOMIC DNA]</scope>
    <source>
        <strain evidence="4">jys28</strain>
    </source>
</reference>
<dbReference type="EMBL" id="SUMB01000022">
    <property type="protein sequence ID" value="TJZ41201.1"/>
    <property type="molecule type" value="Genomic_DNA"/>
</dbReference>
<keyword evidence="4" id="KW-1185">Reference proteome</keyword>
<protein>
    <submittedName>
        <fullName evidence="3">DUF4097 domain-containing protein</fullName>
    </submittedName>
</protein>
<dbReference type="RefSeq" id="WP_136744936.1">
    <property type="nucleotide sequence ID" value="NZ_SUMB01000022.1"/>
</dbReference>
<sequence length="310" mass="31334">MTTRKLVAENTGPLTIDASLLGHGGTITVHAEADCDRATLTIRTTDEDGPAAEAVREATLRASGTGLTASVQGKGGIGGGTTIVSHGNRGTTVIQSAGNITGSMIGFQGGVIGGDFVGGDVYINGVKVGGRGATVIQGSSPIDIIATVPEGSSLKGRSQSADIIAQGAVLNVTATTQSGDVHTGHVSRISADTQSGDVRVDQAAHVNAKTQSGDIRLGRTDVVDANTMSGDIQIADFGGTAQLKTMSGDVRVHATAGGDLTARTMSGDVDVTATEAAINDDLDVQANSMSGRVRTPRRSPASSAPRRRSF</sequence>
<evidence type="ECO:0000313" key="3">
    <source>
        <dbReference type="EMBL" id="TJZ41201.1"/>
    </source>
</evidence>
<dbReference type="OrthoDB" id="4191320at2"/>
<dbReference type="AlphaFoldDB" id="A0A4U0MKT2"/>
<organism evidence="3 4">
    <name type="scientific">Streptomyces piniterrae</name>
    <dbReference type="NCBI Taxonomy" id="2571125"/>
    <lineage>
        <taxon>Bacteria</taxon>
        <taxon>Bacillati</taxon>
        <taxon>Actinomycetota</taxon>
        <taxon>Actinomycetes</taxon>
        <taxon>Kitasatosporales</taxon>
        <taxon>Streptomycetaceae</taxon>
        <taxon>Streptomyces</taxon>
    </lineage>
</organism>
<evidence type="ECO:0000259" key="2">
    <source>
        <dbReference type="Pfam" id="PF13349"/>
    </source>
</evidence>
<evidence type="ECO:0000256" key="1">
    <source>
        <dbReference type="SAM" id="MobiDB-lite"/>
    </source>
</evidence>
<dbReference type="Proteomes" id="UP000308697">
    <property type="component" value="Unassembled WGS sequence"/>
</dbReference>
<proteinExistence type="predicted"/>